<evidence type="ECO:0000313" key="3">
    <source>
        <dbReference type="Proteomes" id="UP000185911"/>
    </source>
</evidence>
<feature type="domain" description="Glycosyltransferase 2-like" evidence="1">
    <location>
        <begin position="2"/>
        <end position="130"/>
    </location>
</feature>
<dbReference type="EMBL" id="MSYM01000008">
    <property type="protein sequence ID" value="OLP07291.1"/>
    <property type="molecule type" value="Genomic_DNA"/>
</dbReference>
<organism evidence="2 3">
    <name type="scientific">Rhodoferax antarcticus ANT.BR</name>
    <dbReference type="NCBI Taxonomy" id="1111071"/>
    <lineage>
        <taxon>Bacteria</taxon>
        <taxon>Pseudomonadati</taxon>
        <taxon>Pseudomonadota</taxon>
        <taxon>Betaproteobacteria</taxon>
        <taxon>Burkholderiales</taxon>
        <taxon>Comamonadaceae</taxon>
        <taxon>Rhodoferax</taxon>
    </lineage>
</organism>
<dbReference type="STRING" id="81479.RA876_00320"/>
<evidence type="ECO:0000313" key="2">
    <source>
        <dbReference type="EMBL" id="OLP07291.1"/>
    </source>
</evidence>
<dbReference type="Gene3D" id="3.90.550.10">
    <property type="entry name" value="Spore Coat Polysaccharide Biosynthesis Protein SpsA, Chain A"/>
    <property type="match status" value="1"/>
</dbReference>
<dbReference type="Proteomes" id="UP000185911">
    <property type="component" value="Unassembled WGS sequence"/>
</dbReference>
<name>A0A1Q8YGV0_9BURK</name>
<keyword evidence="2" id="KW-0328">Glycosyltransferase</keyword>
<reference evidence="2 3" key="1">
    <citation type="submission" date="2017-01" db="EMBL/GenBank/DDBJ databases">
        <title>Genome sequence of Rhodoferax antarcticus ANT.BR, a psychrophilic purple nonsulfur bacterium from an Antarctic microbial mat.</title>
        <authorList>
            <person name="Baker J."/>
            <person name="Riester C."/>
            <person name="Skinner B."/>
            <person name="Newell A."/>
            <person name="Swingley W."/>
            <person name="Madigan M."/>
            <person name="Jung D."/>
            <person name="Asao M."/>
            <person name="Chen M."/>
            <person name="Loughlin P."/>
            <person name="Pan H."/>
            <person name="Lin S."/>
            <person name="Li N."/>
            <person name="Shaw J."/>
            <person name="Prado M."/>
            <person name="Sherman C."/>
            <person name="Li X."/>
            <person name="Tang J."/>
            <person name="Blankenship R."/>
            <person name="Zhao T."/>
            <person name="Touchman J."/>
            <person name="Sattley M."/>
        </authorList>
    </citation>
    <scope>NUCLEOTIDE SEQUENCE [LARGE SCALE GENOMIC DNA]</scope>
    <source>
        <strain evidence="2 3">ANT.BR</strain>
    </source>
</reference>
<evidence type="ECO:0000259" key="1">
    <source>
        <dbReference type="Pfam" id="PF00535"/>
    </source>
</evidence>
<sequence length="248" mass="27697">MIVDNGSTDHTANVIAEFALTAQVRVVVMHEANRGVSHAKNAGIRVAQGEIIAFTDDDCYPAPDYLNAITQCFQDQSIAYVGGKVLLFDPSDLPITIQPLNHEVAFPTGCYISPGLIHGANFAFRRRVFDVVGGFDTKLGPGTPLTAEDVDMLQRASIAGFSGAYTPFAVVFHHHRRQTKQDEKDILRSYALGRGAYFFKGLSQRESRRLFIWPVLKRVGGHIAYLRFTEFFHELQGALIYWQTRHLP</sequence>
<dbReference type="EC" id="2.4.1.-" evidence="2"/>
<accession>A0A1Q8YGV0</accession>
<dbReference type="InterPro" id="IPR050834">
    <property type="entry name" value="Glycosyltransf_2"/>
</dbReference>
<dbReference type="CDD" id="cd06423">
    <property type="entry name" value="CESA_like"/>
    <property type="match status" value="1"/>
</dbReference>
<keyword evidence="3" id="KW-1185">Reference proteome</keyword>
<dbReference type="InterPro" id="IPR001173">
    <property type="entry name" value="Glyco_trans_2-like"/>
</dbReference>
<proteinExistence type="predicted"/>
<dbReference type="GO" id="GO:0016757">
    <property type="term" value="F:glycosyltransferase activity"/>
    <property type="evidence" value="ECO:0007669"/>
    <property type="project" value="UniProtKB-KW"/>
</dbReference>
<gene>
    <name evidence="2" type="ORF">BLL52_1121</name>
</gene>
<keyword evidence="2" id="KW-0808">Transferase</keyword>
<dbReference type="PANTHER" id="PTHR43685">
    <property type="entry name" value="GLYCOSYLTRANSFERASE"/>
    <property type="match status" value="1"/>
</dbReference>
<comment type="caution">
    <text evidence="2">The sequence shown here is derived from an EMBL/GenBank/DDBJ whole genome shotgun (WGS) entry which is preliminary data.</text>
</comment>
<dbReference type="Pfam" id="PF00535">
    <property type="entry name" value="Glycos_transf_2"/>
    <property type="match status" value="1"/>
</dbReference>
<protein>
    <submittedName>
        <fullName evidence="2">Putative glycosyltransferase, family 2</fullName>
        <ecNumber evidence="2">2.4.1.-</ecNumber>
    </submittedName>
</protein>
<dbReference type="SUPFAM" id="SSF53448">
    <property type="entry name" value="Nucleotide-diphospho-sugar transferases"/>
    <property type="match status" value="1"/>
</dbReference>
<dbReference type="AlphaFoldDB" id="A0A1Q8YGV0"/>
<dbReference type="InterPro" id="IPR029044">
    <property type="entry name" value="Nucleotide-diphossugar_trans"/>
</dbReference>
<dbReference type="PANTHER" id="PTHR43685:SF2">
    <property type="entry name" value="GLYCOSYLTRANSFERASE 2-LIKE DOMAIN-CONTAINING PROTEIN"/>
    <property type="match status" value="1"/>
</dbReference>